<evidence type="ECO:0000313" key="6">
    <source>
        <dbReference type="EMBL" id="AVP58914.1"/>
    </source>
</evidence>
<name>A0A2P1NPC6_9BURK</name>
<dbReference type="InterPro" id="IPR001638">
    <property type="entry name" value="Solute-binding_3/MltF_N"/>
</dbReference>
<dbReference type="Pfam" id="PF00497">
    <property type="entry name" value="SBP_bac_3"/>
    <property type="match status" value="1"/>
</dbReference>
<keyword evidence="3 4" id="KW-0732">Signal</keyword>
<evidence type="ECO:0000256" key="4">
    <source>
        <dbReference type="SAM" id="SignalP"/>
    </source>
</evidence>
<gene>
    <name evidence="6" type="ORF">C7H73_15410</name>
</gene>
<dbReference type="AlphaFoldDB" id="A0A2P1NPC6"/>
<dbReference type="SUPFAM" id="SSF53850">
    <property type="entry name" value="Periplasmic binding protein-like II"/>
    <property type="match status" value="1"/>
</dbReference>
<keyword evidence="2" id="KW-0813">Transport</keyword>
<comment type="similarity">
    <text evidence="1">Belongs to the bacterial solute-binding protein 3 family.</text>
</comment>
<organism evidence="6 7">
    <name type="scientific">Pulveribacter suum</name>
    <dbReference type="NCBI Taxonomy" id="2116657"/>
    <lineage>
        <taxon>Bacteria</taxon>
        <taxon>Pseudomonadati</taxon>
        <taxon>Pseudomonadota</taxon>
        <taxon>Betaproteobacteria</taxon>
        <taxon>Burkholderiales</taxon>
        <taxon>Comamonadaceae</taxon>
        <taxon>Pulveribacter</taxon>
    </lineage>
</organism>
<evidence type="ECO:0000259" key="5">
    <source>
        <dbReference type="SMART" id="SM00062"/>
    </source>
</evidence>
<dbReference type="GO" id="GO:0005576">
    <property type="term" value="C:extracellular region"/>
    <property type="evidence" value="ECO:0007669"/>
    <property type="project" value="TreeGrafter"/>
</dbReference>
<dbReference type="EMBL" id="CP027792">
    <property type="protein sequence ID" value="AVP58914.1"/>
    <property type="molecule type" value="Genomic_DNA"/>
</dbReference>
<dbReference type="KEGG" id="melm:C7H73_15410"/>
<keyword evidence="7" id="KW-1185">Reference proteome</keyword>
<dbReference type="OrthoDB" id="7240770at2"/>
<dbReference type="PANTHER" id="PTHR30085:SF6">
    <property type="entry name" value="ABC TRANSPORTER GLUTAMINE-BINDING PROTEIN GLNH"/>
    <property type="match status" value="1"/>
</dbReference>
<dbReference type="Gene3D" id="3.40.190.10">
    <property type="entry name" value="Periplasmic binding protein-like II"/>
    <property type="match status" value="2"/>
</dbReference>
<dbReference type="CDD" id="cd13688">
    <property type="entry name" value="PBP2_GltI_DEBP"/>
    <property type="match status" value="1"/>
</dbReference>
<reference evidence="7" key="1">
    <citation type="submission" date="2018-03" db="EMBL/GenBank/DDBJ databases">
        <title>Genome sequencing of Melaminivora sp. strain SC2-7.</title>
        <authorList>
            <person name="Kim S.-J."/>
            <person name="Heo J."/>
            <person name="Ahn J.-H."/>
            <person name="Kwon S.-W."/>
        </authorList>
    </citation>
    <scope>NUCLEOTIDE SEQUENCE [LARGE SCALE GENOMIC DNA]</scope>
    <source>
        <strain evidence="7">SC2-7</strain>
    </source>
</reference>
<dbReference type="Proteomes" id="UP000241829">
    <property type="component" value="Chromosome"/>
</dbReference>
<feature type="chain" id="PRO_5015183811" description="Solute-binding protein family 3/N-terminal domain-containing protein" evidence="4">
    <location>
        <begin position="24"/>
        <end position="294"/>
    </location>
</feature>
<evidence type="ECO:0000256" key="2">
    <source>
        <dbReference type="ARBA" id="ARBA00022448"/>
    </source>
</evidence>
<accession>A0A2P1NPC6</accession>
<dbReference type="RefSeq" id="WP_106847465.1">
    <property type="nucleotide sequence ID" value="NZ_CP027792.1"/>
</dbReference>
<sequence>MPKPSFRWLAAALLAALALPAAAADATVNKIQSTGTLTLGYRTDAAPLSYLDASGKPIGYAVELCQQLATQLQSQLKLPALQVRWVPVSIAERFDRIAEGAIQMECADSTNSKSRRDKVAFGLTYYYAGARMLVRAGEARDALSQMGEARIAIIGNTTGQLIASRNPGARLVTVGSTEEGAKAVAEGRADAFVSDDISLIDQSRVLKGAVKVVGPRMSVEPLAPLLPKNAPDFQQLVDASMKELYRSGAARQVYRKWFEQALPVRNYSLDLPPDRLLSDTFRRPDGFVTDWTVL</sequence>
<dbReference type="GO" id="GO:0006865">
    <property type="term" value="P:amino acid transport"/>
    <property type="evidence" value="ECO:0007669"/>
    <property type="project" value="TreeGrafter"/>
</dbReference>
<proteinExistence type="inferred from homology"/>
<dbReference type="GO" id="GO:0030288">
    <property type="term" value="C:outer membrane-bounded periplasmic space"/>
    <property type="evidence" value="ECO:0007669"/>
    <property type="project" value="TreeGrafter"/>
</dbReference>
<feature type="domain" description="Solute-binding protein family 3/N-terminal" evidence="5">
    <location>
        <begin position="36"/>
        <end position="261"/>
    </location>
</feature>
<protein>
    <recommendedName>
        <fullName evidence="5">Solute-binding protein family 3/N-terminal domain-containing protein</fullName>
    </recommendedName>
</protein>
<dbReference type="PANTHER" id="PTHR30085">
    <property type="entry name" value="AMINO ACID ABC TRANSPORTER PERMEASE"/>
    <property type="match status" value="1"/>
</dbReference>
<dbReference type="SMART" id="SM00062">
    <property type="entry name" value="PBPb"/>
    <property type="match status" value="1"/>
</dbReference>
<evidence type="ECO:0000256" key="1">
    <source>
        <dbReference type="ARBA" id="ARBA00010333"/>
    </source>
</evidence>
<dbReference type="InterPro" id="IPR051455">
    <property type="entry name" value="Bact_solute-bind_prot3"/>
</dbReference>
<evidence type="ECO:0000313" key="7">
    <source>
        <dbReference type="Proteomes" id="UP000241829"/>
    </source>
</evidence>
<feature type="signal peptide" evidence="4">
    <location>
        <begin position="1"/>
        <end position="23"/>
    </location>
</feature>
<evidence type="ECO:0000256" key="3">
    <source>
        <dbReference type="ARBA" id="ARBA00022729"/>
    </source>
</evidence>